<dbReference type="Proteomes" id="UP000282876">
    <property type="component" value="Unassembled WGS sequence"/>
</dbReference>
<feature type="compositionally biased region" description="Basic and acidic residues" evidence="1">
    <location>
        <begin position="170"/>
        <end position="211"/>
    </location>
</feature>
<evidence type="ECO:0000313" key="3">
    <source>
        <dbReference type="Proteomes" id="UP000282876"/>
    </source>
</evidence>
<dbReference type="OrthoDB" id="2198301at2759"/>
<proteinExistence type="predicted"/>
<dbReference type="AlphaFoldDB" id="A0A437AHG2"/>
<feature type="non-terminal residue" evidence="2">
    <location>
        <position position="1"/>
    </location>
</feature>
<feature type="non-terminal residue" evidence="2">
    <location>
        <position position="335"/>
    </location>
</feature>
<name>A0A437AHG2_9MICR</name>
<feature type="region of interest" description="Disordered" evidence="1">
    <location>
        <begin position="139"/>
        <end position="224"/>
    </location>
</feature>
<dbReference type="VEuPathDB" id="MicrosporidiaDB:TUBRATIS_30190"/>
<organism evidence="2 3">
    <name type="scientific">Tubulinosema ratisbonensis</name>
    <dbReference type="NCBI Taxonomy" id="291195"/>
    <lineage>
        <taxon>Eukaryota</taxon>
        <taxon>Fungi</taxon>
        <taxon>Fungi incertae sedis</taxon>
        <taxon>Microsporidia</taxon>
        <taxon>Tubulinosematoidea</taxon>
        <taxon>Tubulinosematidae</taxon>
        <taxon>Tubulinosema</taxon>
    </lineage>
</organism>
<dbReference type="EMBL" id="RCSS01000846">
    <property type="protein sequence ID" value="RVD90554.1"/>
    <property type="molecule type" value="Genomic_DNA"/>
</dbReference>
<comment type="caution">
    <text evidence="2">The sequence shown here is derived from an EMBL/GenBank/DDBJ whole genome shotgun (WGS) entry which is preliminary data.</text>
</comment>
<accession>A0A437AHG2</accession>
<protein>
    <submittedName>
        <fullName evidence="2">Uncharacterized protein</fullName>
    </submittedName>
</protein>
<keyword evidence="3" id="KW-1185">Reference proteome</keyword>
<reference evidence="2 3" key="1">
    <citation type="submission" date="2018-10" db="EMBL/GenBank/DDBJ databases">
        <title>Draft genome sequence of the microsporidian Tubulinosema ratisbonensis.</title>
        <authorList>
            <person name="Polonais V."/>
            <person name="Peyretaillade E."/>
            <person name="Niehus S."/>
            <person name="Wawrzyniak I."/>
            <person name="Franchet A."/>
            <person name="Gaspin C."/>
            <person name="Reichstadt M."/>
            <person name="Belser C."/>
            <person name="Labadie K."/>
            <person name="Delbac F."/>
            <person name="Ferrandon D."/>
        </authorList>
    </citation>
    <scope>NUCLEOTIDE SEQUENCE [LARGE SCALE GENOMIC DNA]</scope>
    <source>
        <strain evidence="2 3">Franzen</strain>
    </source>
</reference>
<evidence type="ECO:0000313" key="2">
    <source>
        <dbReference type="EMBL" id="RVD90554.1"/>
    </source>
</evidence>
<feature type="compositionally biased region" description="Acidic residues" evidence="1">
    <location>
        <begin position="212"/>
        <end position="222"/>
    </location>
</feature>
<gene>
    <name evidence="2" type="ORF">TUBRATIS_30190</name>
</gene>
<evidence type="ECO:0000256" key="1">
    <source>
        <dbReference type="SAM" id="MobiDB-lite"/>
    </source>
</evidence>
<sequence length="335" mass="38197">IFSFILADDELNKDLLNTSLKITPRDCPDFELGLLNGYVALIPGSTSEISKVDDKLYNLKVSGKEVAQHSGNKAGLKSSKETKAPYWNIKPKNGAYSLKSSKRKWIGKQYCLTYFGCNQNQILNFEVCRKDRKNQLFNIKPVDSTKDDDPFASYPKPEKEFNSSSEIEEESPKNEERKKSEETTRIEENPKSGEEPKSGEILKSEEPKNEEEPKEESFDECDSNIPSTTKKVIVCEQKNKPTYPKKINVPAYYYTNTPQYPSQTYTQPASMYSPNTIPNYQSLSNLLYSLGYNQNYSGNNTYPTTNYNSNSKNITNKKFNYSPKNTVDVSNLLRN</sequence>